<keyword evidence="5" id="KW-1185">Reference proteome</keyword>
<proteinExistence type="predicted"/>
<dbReference type="AlphaFoldDB" id="K7L6Z9"/>
<keyword evidence="2" id="KW-1133">Transmembrane helix</keyword>
<evidence type="ECO:0000313" key="3">
    <source>
        <dbReference type="EMBL" id="KRH43552.1"/>
    </source>
</evidence>
<reference evidence="3 4" key="1">
    <citation type="journal article" date="2010" name="Nature">
        <title>Genome sequence of the palaeopolyploid soybean.</title>
        <authorList>
            <person name="Schmutz J."/>
            <person name="Cannon S.B."/>
            <person name="Schlueter J."/>
            <person name="Ma J."/>
            <person name="Mitros T."/>
            <person name="Nelson W."/>
            <person name="Hyten D.L."/>
            <person name="Song Q."/>
            <person name="Thelen J.J."/>
            <person name="Cheng J."/>
            <person name="Xu D."/>
            <person name="Hellsten U."/>
            <person name="May G.D."/>
            <person name="Yu Y."/>
            <person name="Sakurai T."/>
            <person name="Umezawa T."/>
            <person name="Bhattacharyya M.K."/>
            <person name="Sandhu D."/>
            <person name="Valliyodan B."/>
            <person name="Lindquist E."/>
            <person name="Peto M."/>
            <person name="Grant D."/>
            <person name="Shu S."/>
            <person name="Goodstein D."/>
            <person name="Barry K."/>
            <person name="Futrell-Griggs M."/>
            <person name="Abernathy B."/>
            <person name="Du J."/>
            <person name="Tian Z."/>
            <person name="Zhu L."/>
            <person name="Gill N."/>
            <person name="Joshi T."/>
            <person name="Libault M."/>
            <person name="Sethuraman A."/>
            <person name="Zhang X.-C."/>
            <person name="Shinozaki K."/>
            <person name="Nguyen H.T."/>
            <person name="Wing R.A."/>
            <person name="Cregan P."/>
            <person name="Specht J."/>
            <person name="Grimwood J."/>
            <person name="Rokhsar D."/>
            <person name="Stacey G."/>
            <person name="Shoemaker R.C."/>
            <person name="Jackson S.A."/>
        </authorList>
    </citation>
    <scope>NUCLEOTIDE SEQUENCE [LARGE SCALE GENOMIC DNA]</scope>
    <source>
        <strain evidence="4">cv. Williams 82</strain>
        <tissue evidence="3">Callus</tissue>
    </source>
</reference>
<keyword evidence="2" id="KW-0472">Membrane</keyword>
<reference evidence="4" key="2">
    <citation type="submission" date="2018-02" db="UniProtKB">
        <authorList>
            <consortium name="EnsemblPlants"/>
        </authorList>
    </citation>
    <scope>IDENTIFICATION</scope>
    <source>
        <strain evidence="4">Williams 82</strain>
    </source>
</reference>
<name>K7L6Z9_SOYBN</name>
<dbReference type="HOGENOM" id="CLU_2311233_0_0_1"/>
<dbReference type="EMBL" id="CM000841">
    <property type="protein sequence ID" value="KRH43552.1"/>
    <property type="molecule type" value="Genomic_DNA"/>
</dbReference>
<accession>K7L6Z9</accession>
<dbReference type="PaxDb" id="3847-GLYMA08G16651.1"/>
<organism evidence="4">
    <name type="scientific">Glycine max</name>
    <name type="common">Soybean</name>
    <name type="synonym">Glycine hispida</name>
    <dbReference type="NCBI Taxonomy" id="3847"/>
    <lineage>
        <taxon>Eukaryota</taxon>
        <taxon>Viridiplantae</taxon>
        <taxon>Streptophyta</taxon>
        <taxon>Embryophyta</taxon>
        <taxon>Tracheophyta</taxon>
        <taxon>Spermatophyta</taxon>
        <taxon>Magnoliopsida</taxon>
        <taxon>eudicotyledons</taxon>
        <taxon>Gunneridae</taxon>
        <taxon>Pentapetalae</taxon>
        <taxon>rosids</taxon>
        <taxon>fabids</taxon>
        <taxon>Fabales</taxon>
        <taxon>Fabaceae</taxon>
        <taxon>Papilionoideae</taxon>
        <taxon>50 kb inversion clade</taxon>
        <taxon>NPAAA clade</taxon>
        <taxon>indigoferoid/millettioid clade</taxon>
        <taxon>Phaseoleae</taxon>
        <taxon>Glycine</taxon>
        <taxon>Glycine subgen. Soja</taxon>
    </lineage>
</organism>
<dbReference type="InParanoid" id="K7L6Z9"/>
<feature type="transmembrane region" description="Helical" evidence="2">
    <location>
        <begin position="28"/>
        <end position="51"/>
    </location>
</feature>
<dbReference type="Gramene" id="KRH43552">
    <property type="protein sequence ID" value="KRH43552"/>
    <property type="gene ID" value="GLYMA_08G156700"/>
</dbReference>
<reference evidence="3" key="3">
    <citation type="submission" date="2018-07" db="EMBL/GenBank/DDBJ databases">
        <title>WGS assembly of Glycine max.</title>
        <authorList>
            <person name="Schmutz J."/>
            <person name="Cannon S."/>
            <person name="Schlueter J."/>
            <person name="Ma J."/>
            <person name="Mitros T."/>
            <person name="Nelson W."/>
            <person name="Hyten D."/>
            <person name="Song Q."/>
            <person name="Thelen J."/>
            <person name="Cheng J."/>
            <person name="Xu D."/>
            <person name="Hellsten U."/>
            <person name="May G."/>
            <person name="Yu Y."/>
            <person name="Sakurai T."/>
            <person name="Umezawa T."/>
            <person name="Bhattacharyya M."/>
            <person name="Sandhu D."/>
            <person name="Valliyodan B."/>
            <person name="Lindquist E."/>
            <person name="Peto M."/>
            <person name="Grant D."/>
            <person name="Shu S."/>
            <person name="Goodstein D."/>
            <person name="Barry K."/>
            <person name="Futrell-Griggs M."/>
            <person name="Abernathy B."/>
            <person name="Du J."/>
            <person name="Tian Z."/>
            <person name="Zhu L."/>
            <person name="Gill N."/>
            <person name="Joshi T."/>
            <person name="Libault M."/>
            <person name="Sethuraman A."/>
            <person name="Zhang X."/>
            <person name="Shinozaki K."/>
            <person name="Nguyen H."/>
            <person name="Wing R."/>
            <person name="Cregan P."/>
            <person name="Specht J."/>
            <person name="Grimwood J."/>
            <person name="Rokhsar D."/>
            <person name="Stacey G."/>
            <person name="Shoemaker R."/>
            <person name="Jackson S."/>
        </authorList>
    </citation>
    <scope>NUCLEOTIDE SEQUENCE</scope>
    <source>
        <tissue evidence="3">Callus</tissue>
    </source>
</reference>
<evidence type="ECO:0000313" key="4">
    <source>
        <dbReference type="EnsemblPlants" id="KRH43552"/>
    </source>
</evidence>
<dbReference type="EnsemblPlants" id="KRH43552">
    <property type="protein sequence ID" value="KRH43552"/>
    <property type="gene ID" value="GLYMA_08G156700"/>
</dbReference>
<evidence type="ECO:0000256" key="1">
    <source>
        <dbReference type="SAM" id="MobiDB-lite"/>
    </source>
</evidence>
<evidence type="ECO:0000256" key="2">
    <source>
        <dbReference type="SAM" id="Phobius"/>
    </source>
</evidence>
<gene>
    <name evidence="3" type="ORF">GLYMA_08G156700</name>
</gene>
<dbReference type="Proteomes" id="UP000008827">
    <property type="component" value="Chromosome 8"/>
</dbReference>
<feature type="region of interest" description="Disordered" evidence="1">
    <location>
        <begin position="61"/>
        <end position="80"/>
    </location>
</feature>
<keyword evidence="2" id="KW-0812">Transmembrane</keyword>
<sequence>MNCRETSNALAEIKHAIDGIQKLWLWRMLLQLLLLLLLVLVMVLLLLQASIGGYRHRTRRSSLGFNKSPHVPRSNGPVRPPLVTQLVHLRGPGQVLEVVE</sequence>
<evidence type="ECO:0000313" key="5">
    <source>
        <dbReference type="Proteomes" id="UP000008827"/>
    </source>
</evidence>
<protein>
    <submittedName>
        <fullName evidence="3 4">Uncharacterized protein</fullName>
    </submittedName>
</protein>